<dbReference type="Pfam" id="PF14580">
    <property type="entry name" value="LRR_9"/>
    <property type="match status" value="1"/>
</dbReference>
<dbReference type="Proteomes" id="UP001217089">
    <property type="component" value="Unassembled WGS sequence"/>
</dbReference>
<keyword evidence="2" id="KW-0677">Repeat</keyword>
<evidence type="ECO:0000313" key="3">
    <source>
        <dbReference type="EMBL" id="KAJ8304936.1"/>
    </source>
</evidence>
<gene>
    <name evidence="3" type="ORF">KUTeg_018519</name>
</gene>
<accession>A0ABQ9EKL9</accession>
<keyword evidence="1" id="KW-0433">Leucine-rich repeat</keyword>
<dbReference type="EMBL" id="JARBDR010000903">
    <property type="protein sequence ID" value="KAJ8304936.1"/>
    <property type="molecule type" value="Genomic_DNA"/>
</dbReference>
<dbReference type="SUPFAM" id="SSF52058">
    <property type="entry name" value="L domain-like"/>
    <property type="match status" value="1"/>
</dbReference>
<evidence type="ECO:0000256" key="2">
    <source>
        <dbReference type="ARBA" id="ARBA00022737"/>
    </source>
</evidence>
<reference evidence="3 4" key="1">
    <citation type="submission" date="2022-12" db="EMBL/GenBank/DDBJ databases">
        <title>Chromosome-level genome of Tegillarca granosa.</title>
        <authorList>
            <person name="Kim J."/>
        </authorList>
    </citation>
    <scope>NUCLEOTIDE SEQUENCE [LARGE SCALE GENOMIC DNA]</scope>
    <source>
        <strain evidence="3">Teg-2019</strain>
        <tissue evidence="3">Adductor muscle</tissue>
    </source>
</reference>
<protein>
    <submittedName>
        <fullName evidence="3">Uncharacterized protein</fullName>
    </submittedName>
</protein>
<dbReference type="InterPro" id="IPR032675">
    <property type="entry name" value="LRR_dom_sf"/>
</dbReference>
<dbReference type="PANTHER" id="PTHR18849:SF8">
    <property type="entry name" value="LEUCINE-RICH REPEAT-CONTAINING PROTEIN 61"/>
    <property type="match status" value="1"/>
</dbReference>
<dbReference type="SMART" id="SM00365">
    <property type="entry name" value="LRR_SD22"/>
    <property type="match status" value="3"/>
</dbReference>
<dbReference type="PANTHER" id="PTHR18849">
    <property type="entry name" value="LEUCINE RICH REPEAT PROTEIN"/>
    <property type="match status" value="1"/>
</dbReference>
<proteinExistence type="predicted"/>
<dbReference type="InterPro" id="IPR001611">
    <property type="entry name" value="Leu-rich_rpt"/>
</dbReference>
<evidence type="ECO:0000256" key="1">
    <source>
        <dbReference type="ARBA" id="ARBA00022614"/>
    </source>
</evidence>
<evidence type="ECO:0000313" key="4">
    <source>
        <dbReference type="Proteomes" id="UP001217089"/>
    </source>
</evidence>
<sequence length="167" mass="18433">MEDGKITKQLLKTRSGEFDLESIHTLNLRNLGITDLGSVGECTGLERLNLSRNDITKLTKLAGLTNLTYLNISANRISSLEGLQALDNLQTLNLAGNLVGSVDSLRCLTGLDKLQDLRLCDHVQGLSNPMCMNSNYKSDVSNLFPNLKTLDGKCNILNRTNHEEKLF</sequence>
<dbReference type="Gene3D" id="3.80.10.10">
    <property type="entry name" value="Ribonuclease Inhibitor"/>
    <property type="match status" value="1"/>
</dbReference>
<comment type="caution">
    <text evidence="3">The sequence shown here is derived from an EMBL/GenBank/DDBJ whole genome shotgun (WGS) entry which is preliminary data.</text>
</comment>
<name>A0ABQ9EKL9_TEGGR</name>
<keyword evidence="4" id="KW-1185">Reference proteome</keyword>
<dbReference type="PROSITE" id="PS51450">
    <property type="entry name" value="LRR"/>
    <property type="match status" value="3"/>
</dbReference>
<organism evidence="3 4">
    <name type="scientific">Tegillarca granosa</name>
    <name type="common">Malaysian cockle</name>
    <name type="synonym">Anadara granosa</name>
    <dbReference type="NCBI Taxonomy" id="220873"/>
    <lineage>
        <taxon>Eukaryota</taxon>
        <taxon>Metazoa</taxon>
        <taxon>Spiralia</taxon>
        <taxon>Lophotrochozoa</taxon>
        <taxon>Mollusca</taxon>
        <taxon>Bivalvia</taxon>
        <taxon>Autobranchia</taxon>
        <taxon>Pteriomorphia</taxon>
        <taxon>Arcoida</taxon>
        <taxon>Arcoidea</taxon>
        <taxon>Arcidae</taxon>
        <taxon>Tegillarca</taxon>
    </lineage>
</organism>